<gene>
    <name evidence="2" type="ORF">ABR189_09380</name>
</gene>
<comment type="caution">
    <text evidence="2">The sequence shown here is derived from an EMBL/GenBank/DDBJ whole genome shotgun (WGS) entry which is preliminary data.</text>
</comment>
<dbReference type="InterPro" id="IPR005122">
    <property type="entry name" value="Uracil-DNA_glycosylase-like"/>
</dbReference>
<dbReference type="InterPro" id="IPR036895">
    <property type="entry name" value="Uracil-DNA_glycosylase-like_sf"/>
</dbReference>
<feature type="domain" description="Uracil-DNA glycosylase-like" evidence="1">
    <location>
        <begin position="51"/>
        <end position="230"/>
    </location>
</feature>
<dbReference type="EMBL" id="JBEXAC010000001">
    <property type="protein sequence ID" value="MET6997579.1"/>
    <property type="molecule type" value="Genomic_DNA"/>
</dbReference>
<dbReference type="InterPro" id="IPR032579">
    <property type="entry name" value="Phe_SMUG2-like"/>
</dbReference>
<dbReference type="SUPFAM" id="SSF52141">
    <property type="entry name" value="Uracil-DNA glycosylase-like"/>
    <property type="match status" value="1"/>
</dbReference>
<proteinExistence type="predicted"/>
<keyword evidence="3" id="KW-1185">Reference proteome</keyword>
<dbReference type="RefSeq" id="WP_354660214.1">
    <property type="nucleotide sequence ID" value="NZ_JBEXAC010000001.1"/>
</dbReference>
<accession>A0ABV2T600</accession>
<evidence type="ECO:0000313" key="3">
    <source>
        <dbReference type="Proteomes" id="UP001549749"/>
    </source>
</evidence>
<organism evidence="2 3">
    <name type="scientific">Chitinophaga defluvii</name>
    <dbReference type="NCBI Taxonomy" id="3163343"/>
    <lineage>
        <taxon>Bacteria</taxon>
        <taxon>Pseudomonadati</taxon>
        <taxon>Bacteroidota</taxon>
        <taxon>Chitinophagia</taxon>
        <taxon>Chitinophagales</taxon>
        <taxon>Chitinophagaceae</taxon>
        <taxon>Chitinophaga</taxon>
    </lineage>
</organism>
<sequence length="232" mass="26907">MNKNITFADHVIGFNKSLHFTGKLPAGIRIMNPFREQPQVMHIMEAFYQRFYNDHHTRRLILGINPGRLGSGATGIPFTDTKRLTEVCDITIEGVKTHEPSSVFVYDVIHAYGGTRPFYGDFYIGSVCPLGFTSVRQDGTEINYNYYDSKPLTMAVYDFMVKSLREQLTFGIDTRVCYCMGTGKNAAFLQQLNKQERFFEKIVPLEHPRFVMQYRTKRKQEYIDKYLEAFSE</sequence>
<name>A0ABV2T600_9BACT</name>
<evidence type="ECO:0000259" key="1">
    <source>
        <dbReference type="Pfam" id="PF03167"/>
    </source>
</evidence>
<dbReference type="Gene3D" id="3.40.470.10">
    <property type="entry name" value="Uracil-DNA glycosylase-like domain"/>
    <property type="match status" value="1"/>
</dbReference>
<reference evidence="2 3" key="1">
    <citation type="submission" date="2024-06" db="EMBL/GenBank/DDBJ databases">
        <title>Chitinophaga defluvii sp. nov., isolated from municipal sewage.</title>
        <authorList>
            <person name="Zhang L."/>
        </authorList>
    </citation>
    <scope>NUCLEOTIDE SEQUENCE [LARGE SCALE GENOMIC DNA]</scope>
    <source>
        <strain evidence="2 3">H8</strain>
    </source>
</reference>
<dbReference type="Proteomes" id="UP001549749">
    <property type="component" value="Unassembled WGS sequence"/>
</dbReference>
<dbReference type="CDD" id="cd19375">
    <property type="entry name" value="UDG-F3-like_SMUG2"/>
    <property type="match status" value="1"/>
</dbReference>
<protein>
    <submittedName>
        <fullName evidence="2">SMUG2 DNA glycosylase family protein</fullName>
    </submittedName>
</protein>
<evidence type="ECO:0000313" key="2">
    <source>
        <dbReference type="EMBL" id="MET6997579.1"/>
    </source>
</evidence>
<dbReference type="Pfam" id="PF03167">
    <property type="entry name" value="UDG"/>
    <property type="match status" value="1"/>
</dbReference>